<reference evidence="1" key="2">
    <citation type="journal article" date="2022" name="New Phytol.">
        <title>Evolutionary transition to the ectomycorrhizal habit in the genomes of a hyperdiverse lineage of mushroom-forming fungi.</title>
        <authorList>
            <person name="Looney B."/>
            <person name="Miyauchi S."/>
            <person name="Morin E."/>
            <person name="Drula E."/>
            <person name="Courty P.E."/>
            <person name="Kohler A."/>
            <person name="Kuo A."/>
            <person name="LaButti K."/>
            <person name="Pangilinan J."/>
            <person name="Lipzen A."/>
            <person name="Riley R."/>
            <person name="Andreopoulos W."/>
            <person name="He G."/>
            <person name="Johnson J."/>
            <person name="Nolan M."/>
            <person name="Tritt A."/>
            <person name="Barry K.W."/>
            <person name="Grigoriev I.V."/>
            <person name="Nagy L.G."/>
            <person name="Hibbett D."/>
            <person name="Henrissat B."/>
            <person name="Matheny P.B."/>
            <person name="Labbe J."/>
            <person name="Martin F.M."/>
        </authorList>
    </citation>
    <scope>NUCLEOTIDE SEQUENCE</scope>
    <source>
        <strain evidence="1">HHB10654</strain>
    </source>
</reference>
<proteinExistence type="predicted"/>
<comment type="caution">
    <text evidence="1">The sequence shown here is derived from an EMBL/GenBank/DDBJ whole genome shotgun (WGS) entry which is preliminary data.</text>
</comment>
<name>A0ACB8T766_9AGAM</name>
<keyword evidence="2" id="KW-1185">Reference proteome</keyword>
<evidence type="ECO:0000313" key="2">
    <source>
        <dbReference type="Proteomes" id="UP000814140"/>
    </source>
</evidence>
<evidence type="ECO:0000313" key="1">
    <source>
        <dbReference type="EMBL" id="KAI0064719.1"/>
    </source>
</evidence>
<dbReference type="EMBL" id="MU277198">
    <property type="protein sequence ID" value="KAI0064719.1"/>
    <property type="molecule type" value="Genomic_DNA"/>
</dbReference>
<accession>A0ACB8T766</accession>
<organism evidence="1 2">
    <name type="scientific">Artomyces pyxidatus</name>
    <dbReference type="NCBI Taxonomy" id="48021"/>
    <lineage>
        <taxon>Eukaryota</taxon>
        <taxon>Fungi</taxon>
        <taxon>Dikarya</taxon>
        <taxon>Basidiomycota</taxon>
        <taxon>Agaricomycotina</taxon>
        <taxon>Agaricomycetes</taxon>
        <taxon>Russulales</taxon>
        <taxon>Auriscalpiaceae</taxon>
        <taxon>Artomyces</taxon>
    </lineage>
</organism>
<gene>
    <name evidence="1" type="ORF">BV25DRAFT_284021</name>
</gene>
<sequence>MASTTLKILTVGSALGSIHELFGKIKTINAKHGKFDLVLCVGDFFGGESPNNEEGSAGDLSQLLSGQLQGRARPSAGSHREVREDGRGDMHECISSEQVGHSDHRGGPAHRMPRWSIQPCCL</sequence>
<protein>
    <submittedName>
        <fullName evidence="1">Uncharacterized protein</fullName>
    </submittedName>
</protein>
<reference evidence="1" key="1">
    <citation type="submission" date="2021-03" db="EMBL/GenBank/DDBJ databases">
        <authorList>
            <consortium name="DOE Joint Genome Institute"/>
            <person name="Ahrendt S."/>
            <person name="Looney B.P."/>
            <person name="Miyauchi S."/>
            <person name="Morin E."/>
            <person name="Drula E."/>
            <person name="Courty P.E."/>
            <person name="Chicoki N."/>
            <person name="Fauchery L."/>
            <person name="Kohler A."/>
            <person name="Kuo A."/>
            <person name="Labutti K."/>
            <person name="Pangilinan J."/>
            <person name="Lipzen A."/>
            <person name="Riley R."/>
            <person name="Andreopoulos W."/>
            <person name="He G."/>
            <person name="Johnson J."/>
            <person name="Barry K.W."/>
            <person name="Grigoriev I.V."/>
            <person name="Nagy L."/>
            <person name="Hibbett D."/>
            <person name="Henrissat B."/>
            <person name="Matheny P.B."/>
            <person name="Labbe J."/>
            <person name="Martin F."/>
        </authorList>
    </citation>
    <scope>NUCLEOTIDE SEQUENCE</scope>
    <source>
        <strain evidence="1">HHB10654</strain>
    </source>
</reference>
<dbReference type="Proteomes" id="UP000814140">
    <property type="component" value="Unassembled WGS sequence"/>
</dbReference>